<reference evidence="6 7" key="1">
    <citation type="submission" date="2008-10" db="EMBL/GenBank/DDBJ databases">
        <title>Draft genome sequence of Collinsella stercoris (DSM 13279).</title>
        <authorList>
            <person name="Sudarsanam P."/>
            <person name="Ley R."/>
            <person name="Guruge J."/>
            <person name="Turnbaugh P.J."/>
            <person name="Mahowald M."/>
            <person name="Liep D."/>
            <person name="Gordon J."/>
        </authorList>
    </citation>
    <scope>NUCLEOTIDE SEQUENCE [LARGE SCALE GENOMIC DNA]</scope>
    <source>
        <strain evidence="6 7">DSM 13279</strain>
    </source>
</reference>
<dbReference type="PROSITE" id="PS50943">
    <property type="entry name" value="HTH_CROC1"/>
    <property type="match status" value="1"/>
</dbReference>
<dbReference type="eggNOG" id="COG1609">
    <property type="taxonomic scope" value="Bacteria"/>
</dbReference>
<dbReference type="SUPFAM" id="SSF53822">
    <property type="entry name" value="Periplasmic binding protein-like I"/>
    <property type="match status" value="1"/>
</dbReference>
<dbReference type="OrthoDB" id="3180992at2"/>
<reference evidence="6 7" key="2">
    <citation type="submission" date="2008-10" db="EMBL/GenBank/DDBJ databases">
        <authorList>
            <person name="Fulton L."/>
            <person name="Clifton S."/>
            <person name="Fulton B."/>
            <person name="Xu J."/>
            <person name="Minx P."/>
            <person name="Pepin K.H."/>
            <person name="Johnson M."/>
            <person name="Thiruvilangam P."/>
            <person name="Bhonagiri V."/>
            <person name="Nash W.E."/>
            <person name="Mardis E.R."/>
            <person name="Wilson R.K."/>
        </authorList>
    </citation>
    <scope>NUCLEOTIDE SEQUENCE [LARGE SCALE GENOMIC DNA]</scope>
    <source>
        <strain evidence="6 7">DSM 13279</strain>
    </source>
</reference>
<dbReference type="Gene3D" id="3.40.50.2300">
    <property type="match status" value="2"/>
</dbReference>
<evidence type="ECO:0000256" key="2">
    <source>
        <dbReference type="ARBA" id="ARBA00023125"/>
    </source>
</evidence>
<dbReference type="SUPFAM" id="SSF47413">
    <property type="entry name" value="lambda repressor-like DNA-binding domains"/>
    <property type="match status" value="1"/>
</dbReference>
<gene>
    <name evidence="6" type="ORF">COLSTE_00761</name>
</gene>
<dbReference type="PROSITE" id="PS50932">
    <property type="entry name" value="HTH_LACI_2"/>
    <property type="match status" value="1"/>
</dbReference>
<dbReference type="AlphaFoldDB" id="B6G9M0"/>
<protein>
    <submittedName>
        <fullName evidence="6">Transcriptional regulator, LacI family</fullName>
    </submittedName>
</protein>
<dbReference type="InterPro" id="IPR001387">
    <property type="entry name" value="Cro/C1-type_HTH"/>
</dbReference>
<organism evidence="6 7">
    <name type="scientific">Collinsella stercoris DSM 13279</name>
    <dbReference type="NCBI Taxonomy" id="445975"/>
    <lineage>
        <taxon>Bacteria</taxon>
        <taxon>Bacillati</taxon>
        <taxon>Actinomycetota</taxon>
        <taxon>Coriobacteriia</taxon>
        <taxon>Coriobacteriales</taxon>
        <taxon>Coriobacteriaceae</taxon>
        <taxon>Collinsella</taxon>
    </lineage>
</organism>
<dbReference type="GeneID" id="98003035"/>
<name>B6G9M0_9ACTN</name>
<dbReference type="GO" id="GO:0000976">
    <property type="term" value="F:transcription cis-regulatory region binding"/>
    <property type="evidence" value="ECO:0007669"/>
    <property type="project" value="TreeGrafter"/>
</dbReference>
<sequence length="334" mass="37189">MSTIQEVAKRAGVSAGTVSRYLNGHQLKASNRIRVEAAIEELGYRSNYLARSLRSKQSMSIGLLINNMLNHFAVSVVAQVEREMELNDYNIILSGFREDREVFVRKLENLIDRRVDGLILFEAIEDDRARRLLEQSGIPTLSISNPLPYSCVDNMLAANRASCREVTGRMIEAGHERIGILAASQDEYVSRERLAGVLEAFDEAGLPRKNAVVRIGGYERECGYRDMMALVNEDGMDCVFVLNYGRSQGAQQALNELGLRVGEDISFACYDYLDTKTYFHPSITTVCPPSIEIGSRAAREILSMIEEGRLGSGKTTYTDEDIAWLPSIIGLKGC</sequence>
<proteinExistence type="predicted"/>
<keyword evidence="1" id="KW-0805">Transcription regulation</keyword>
<dbReference type="SMART" id="SM00354">
    <property type="entry name" value="HTH_LACI"/>
    <property type="match status" value="1"/>
</dbReference>
<dbReference type="STRING" id="445975.COLSTE_00761"/>
<dbReference type="InterPro" id="IPR028082">
    <property type="entry name" value="Peripla_BP_I"/>
</dbReference>
<dbReference type="PANTHER" id="PTHR30146">
    <property type="entry name" value="LACI-RELATED TRANSCRIPTIONAL REPRESSOR"/>
    <property type="match status" value="1"/>
</dbReference>
<dbReference type="CDD" id="cd01392">
    <property type="entry name" value="HTH_LacI"/>
    <property type="match status" value="1"/>
</dbReference>
<evidence type="ECO:0000313" key="6">
    <source>
        <dbReference type="EMBL" id="EEA91027.1"/>
    </source>
</evidence>
<feature type="domain" description="HTH cro/C1-type" evidence="5">
    <location>
        <begin position="3"/>
        <end position="24"/>
    </location>
</feature>
<dbReference type="Pfam" id="PF00356">
    <property type="entry name" value="LacI"/>
    <property type="match status" value="1"/>
</dbReference>
<evidence type="ECO:0000259" key="5">
    <source>
        <dbReference type="PROSITE" id="PS50943"/>
    </source>
</evidence>
<dbReference type="CDD" id="cd06267">
    <property type="entry name" value="PBP1_LacI_sugar_binding-like"/>
    <property type="match status" value="1"/>
</dbReference>
<keyword evidence="2" id="KW-0238">DNA-binding</keyword>
<evidence type="ECO:0000313" key="7">
    <source>
        <dbReference type="Proteomes" id="UP000003560"/>
    </source>
</evidence>
<dbReference type="InterPro" id="IPR000843">
    <property type="entry name" value="HTH_LacI"/>
</dbReference>
<dbReference type="PROSITE" id="PS00356">
    <property type="entry name" value="HTH_LACI_1"/>
    <property type="match status" value="1"/>
</dbReference>
<dbReference type="InterPro" id="IPR010982">
    <property type="entry name" value="Lambda_DNA-bd_dom_sf"/>
</dbReference>
<accession>B6G9M0</accession>
<keyword evidence="3" id="KW-0804">Transcription</keyword>
<comment type="caution">
    <text evidence="6">The sequence shown here is derived from an EMBL/GenBank/DDBJ whole genome shotgun (WGS) entry which is preliminary data.</text>
</comment>
<dbReference type="GO" id="GO:0003700">
    <property type="term" value="F:DNA-binding transcription factor activity"/>
    <property type="evidence" value="ECO:0007669"/>
    <property type="project" value="TreeGrafter"/>
</dbReference>
<dbReference type="PANTHER" id="PTHR30146:SF109">
    <property type="entry name" value="HTH-TYPE TRANSCRIPTIONAL REGULATOR GALS"/>
    <property type="match status" value="1"/>
</dbReference>
<dbReference type="Proteomes" id="UP000003560">
    <property type="component" value="Unassembled WGS sequence"/>
</dbReference>
<evidence type="ECO:0000256" key="1">
    <source>
        <dbReference type="ARBA" id="ARBA00023015"/>
    </source>
</evidence>
<evidence type="ECO:0000256" key="3">
    <source>
        <dbReference type="ARBA" id="ARBA00023163"/>
    </source>
</evidence>
<dbReference type="InterPro" id="IPR046335">
    <property type="entry name" value="LacI/GalR-like_sensor"/>
</dbReference>
<dbReference type="Pfam" id="PF13377">
    <property type="entry name" value="Peripla_BP_3"/>
    <property type="match status" value="1"/>
</dbReference>
<keyword evidence="7" id="KW-1185">Reference proteome</keyword>
<dbReference type="HOGENOM" id="CLU_037628_6_0_11"/>
<evidence type="ECO:0000259" key="4">
    <source>
        <dbReference type="PROSITE" id="PS50932"/>
    </source>
</evidence>
<dbReference type="RefSeq" id="WP_006720423.1">
    <property type="nucleotide sequence ID" value="NZ_CP085935.1"/>
</dbReference>
<feature type="domain" description="HTH lacI-type" evidence="4">
    <location>
        <begin position="2"/>
        <end position="55"/>
    </location>
</feature>
<dbReference type="Gene3D" id="1.10.260.40">
    <property type="entry name" value="lambda repressor-like DNA-binding domains"/>
    <property type="match status" value="1"/>
</dbReference>
<dbReference type="EMBL" id="ABXJ01000043">
    <property type="protein sequence ID" value="EEA91027.1"/>
    <property type="molecule type" value="Genomic_DNA"/>
</dbReference>